<dbReference type="InterPro" id="IPR001610">
    <property type="entry name" value="PAC"/>
</dbReference>
<organism evidence="4 5">
    <name type="scientific">Saccharopolyspora montiporae</name>
    <dbReference type="NCBI Taxonomy" id="2781240"/>
    <lineage>
        <taxon>Bacteria</taxon>
        <taxon>Bacillati</taxon>
        <taxon>Actinomycetota</taxon>
        <taxon>Actinomycetes</taxon>
        <taxon>Pseudonocardiales</taxon>
        <taxon>Pseudonocardiaceae</taxon>
        <taxon>Saccharopolyspora</taxon>
    </lineage>
</organism>
<dbReference type="InterPro" id="IPR035965">
    <property type="entry name" value="PAS-like_dom_sf"/>
</dbReference>
<dbReference type="InterPro" id="IPR043128">
    <property type="entry name" value="Rev_trsase/Diguanyl_cyclase"/>
</dbReference>
<dbReference type="SMART" id="SM00052">
    <property type="entry name" value="EAL"/>
    <property type="match status" value="1"/>
</dbReference>
<dbReference type="Gene3D" id="3.30.450.20">
    <property type="entry name" value="PAS domain"/>
    <property type="match status" value="1"/>
</dbReference>
<dbReference type="SUPFAM" id="SSF55785">
    <property type="entry name" value="PYP-like sensor domain (PAS domain)"/>
    <property type="match status" value="1"/>
</dbReference>
<dbReference type="PANTHER" id="PTHR44757:SF2">
    <property type="entry name" value="BIOFILM ARCHITECTURE MAINTENANCE PROTEIN MBAA"/>
    <property type="match status" value="1"/>
</dbReference>
<feature type="domain" description="EAL" evidence="2">
    <location>
        <begin position="440"/>
        <end position="696"/>
    </location>
</feature>
<dbReference type="InterPro" id="IPR029787">
    <property type="entry name" value="Nucleotide_cyclase"/>
</dbReference>
<evidence type="ECO:0000259" key="3">
    <source>
        <dbReference type="PROSITE" id="PS50887"/>
    </source>
</evidence>
<dbReference type="InterPro" id="IPR000700">
    <property type="entry name" value="PAS-assoc_C"/>
</dbReference>
<dbReference type="SUPFAM" id="SSF141868">
    <property type="entry name" value="EAL domain-like"/>
    <property type="match status" value="1"/>
</dbReference>
<dbReference type="PROSITE" id="PS50113">
    <property type="entry name" value="PAC"/>
    <property type="match status" value="1"/>
</dbReference>
<dbReference type="PROSITE" id="PS50887">
    <property type="entry name" value="GGDEF"/>
    <property type="match status" value="1"/>
</dbReference>
<dbReference type="Gene3D" id="3.20.20.450">
    <property type="entry name" value="EAL domain"/>
    <property type="match status" value="1"/>
</dbReference>
<dbReference type="InterPro" id="IPR001633">
    <property type="entry name" value="EAL_dom"/>
</dbReference>
<evidence type="ECO:0000313" key="5">
    <source>
        <dbReference type="Proteomes" id="UP000598360"/>
    </source>
</evidence>
<dbReference type="EMBL" id="JADEYC010000005">
    <property type="protein sequence ID" value="MBE9373361.1"/>
    <property type="molecule type" value="Genomic_DNA"/>
</dbReference>
<dbReference type="NCBIfam" id="TIGR00229">
    <property type="entry name" value="sensory_box"/>
    <property type="match status" value="1"/>
</dbReference>
<proteinExistence type="predicted"/>
<sequence>MTGPEPDAARGEAVRRWTRAVIHTSYVAKSRQDIELFLDECLGALLDAPGDTRAAAERIGARLVDVHFTNAAVLARTLQVLGAELPGFRTLPPGELLELLGAVAAGYAGALREQTLDQQEVIQQAVLHARDAAEEALRASEARSRAVFASSALGIAVAGLDGRIDEVNASMNRIFRSTGQDLVGQSIFALVDEAWLPELERLDVSLVAGVDDLFQLDTRFTTGDDSHIWTQLSASLVRDGDGAPSYQVLLYEDITERHMLQEQFRRQATHDPLTGLANRTLLKTRMDEALAASHPGRRVGLCYFDLDGFKAVNDSLGHPIGDDLLRSVAQRLNTLAAAEGAVAARMGGDEFVVLVPDSTGVTDLLDLVERMLGELTRPVRVGSHELSATASAGVVEREVAGSEPDQLLRDADITLYRAKTEGRAQWVLFDPEHNAAARERFKLSAALPGALETNELFVEYEPVVWLATGKMIAAEAVLRWDHEELGELGGEHFLELAEETGLISRLGGWALERVCEHAVRWNERVGAAAPVAALDLTARHCRAPELVGDVRRILDRTGMEPAALALGMPEAAMFDEFGDRVDTVEVFADMGLNVGIADFGRDHTRLARLRRLPVHAVKLAGSYLDSFAEPDGPDPLDEHLVRSFAESARLLGLPVVAAGVRTEEQAKRLELLGVQAVQGPCTGGPASAMEIEQALL</sequence>
<dbReference type="Pfam" id="PF08448">
    <property type="entry name" value="PAS_4"/>
    <property type="match status" value="1"/>
</dbReference>
<dbReference type="SUPFAM" id="SSF55073">
    <property type="entry name" value="Nucleotide cyclase"/>
    <property type="match status" value="1"/>
</dbReference>
<dbReference type="NCBIfam" id="TIGR00254">
    <property type="entry name" value="GGDEF"/>
    <property type="match status" value="1"/>
</dbReference>
<dbReference type="CDD" id="cd00130">
    <property type="entry name" value="PAS"/>
    <property type="match status" value="1"/>
</dbReference>
<dbReference type="InterPro" id="IPR000014">
    <property type="entry name" value="PAS"/>
</dbReference>
<dbReference type="SMART" id="SM00086">
    <property type="entry name" value="PAC"/>
    <property type="match status" value="1"/>
</dbReference>
<keyword evidence="5" id="KW-1185">Reference proteome</keyword>
<gene>
    <name evidence="4" type="ORF">IQ251_02765</name>
</gene>
<dbReference type="InterPro" id="IPR052155">
    <property type="entry name" value="Biofilm_reg_signaling"/>
</dbReference>
<protein>
    <submittedName>
        <fullName evidence="4">EAL domain-containing protein</fullName>
    </submittedName>
</protein>
<comment type="caution">
    <text evidence="4">The sequence shown here is derived from an EMBL/GenBank/DDBJ whole genome shotgun (WGS) entry which is preliminary data.</text>
</comment>
<accession>A0A929B8G1</accession>
<name>A0A929B8G1_9PSEU</name>
<dbReference type="InterPro" id="IPR000160">
    <property type="entry name" value="GGDEF_dom"/>
</dbReference>
<dbReference type="CDD" id="cd01948">
    <property type="entry name" value="EAL"/>
    <property type="match status" value="1"/>
</dbReference>
<dbReference type="SMART" id="SM00267">
    <property type="entry name" value="GGDEF"/>
    <property type="match status" value="1"/>
</dbReference>
<feature type="domain" description="PAC" evidence="1">
    <location>
        <begin position="214"/>
        <end position="266"/>
    </location>
</feature>
<dbReference type="Proteomes" id="UP000598360">
    <property type="component" value="Unassembled WGS sequence"/>
</dbReference>
<evidence type="ECO:0000313" key="4">
    <source>
        <dbReference type="EMBL" id="MBE9373361.1"/>
    </source>
</evidence>
<feature type="domain" description="GGDEF" evidence="3">
    <location>
        <begin position="297"/>
        <end position="431"/>
    </location>
</feature>
<dbReference type="Pfam" id="PF00563">
    <property type="entry name" value="EAL"/>
    <property type="match status" value="1"/>
</dbReference>
<dbReference type="Gene3D" id="3.30.70.270">
    <property type="match status" value="1"/>
</dbReference>
<dbReference type="Pfam" id="PF00990">
    <property type="entry name" value="GGDEF"/>
    <property type="match status" value="1"/>
</dbReference>
<dbReference type="SMART" id="SM00091">
    <property type="entry name" value="PAS"/>
    <property type="match status" value="1"/>
</dbReference>
<dbReference type="InterPro" id="IPR013656">
    <property type="entry name" value="PAS_4"/>
</dbReference>
<evidence type="ECO:0000259" key="1">
    <source>
        <dbReference type="PROSITE" id="PS50113"/>
    </source>
</evidence>
<evidence type="ECO:0000259" key="2">
    <source>
        <dbReference type="PROSITE" id="PS50883"/>
    </source>
</evidence>
<dbReference type="PANTHER" id="PTHR44757">
    <property type="entry name" value="DIGUANYLATE CYCLASE DGCP"/>
    <property type="match status" value="1"/>
</dbReference>
<dbReference type="PROSITE" id="PS50883">
    <property type="entry name" value="EAL"/>
    <property type="match status" value="1"/>
</dbReference>
<dbReference type="InterPro" id="IPR035919">
    <property type="entry name" value="EAL_sf"/>
</dbReference>
<reference evidence="4" key="1">
    <citation type="submission" date="2020-10" db="EMBL/GenBank/DDBJ databases">
        <title>Diversity and distribution of actinomycetes associated with coral in the coast of Hainan.</title>
        <authorList>
            <person name="Li F."/>
        </authorList>
    </citation>
    <scope>NUCLEOTIDE SEQUENCE</scope>
    <source>
        <strain evidence="4">HNM0983</strain>
    </source>
</reference>
<dbReference type="CDD" id="cd01949">
    <property type="entry name" value="GGDEF"/>
    <property type="match status" value="1"/>
</dbReference>
<dbReference type="RefSeq" id="WP_193926815.1">
    <property type="nucleotide sequence ID" value="NZ_JADEYC010000005.1"/>
</dbReference>
<dbReference type="AlphaFoldDB" id="A0A929B8G1"/>